<keyword evidence="3" id="KW-1185">Reference proteome</keyword>
<dbReference type="EMBL" id="KZ110593">
    <property type="protein sequence ID" value="OSX65146.1"/>
    <property type="molecule type" value="Genomic_DNA"/>
</dbReference>
<feature type="region of interest" description="Disordered" evidence="1">
    <location>
        <begin position="642"/>
        <end position="698"/>
    </location>
</feature>
<feature type="region of interest" description="Disordered" evidence="1">
    <location>
        <begin position="533"/>
        <end position="554"/>
    </location>
</feature>
<reference evidence="2 3" key="1">
    <citation type="submission" date="2017-04" db="EMBL/GenBank/DDBJ databases">
        <title>Genome Sequence of the Model Brown-Rot Fungus Postia placenta SB12.</title>
        <authorList>
            <consortium name="DOE Joint Genome Institute"/>
            <person name="Gaskell J."/>
            <person name="Kersten P."/>
            <person name="Larrondo L.F."/>
            <person name="Canessa P."/>
            <person name="Martinez D."/>
            <person name="Hibbett D."/>
            <person name="Schmoll M."/>
            <person name="Kubicek C.P."/>
            <person name="Martinez A.T."/>
            <person name="Yadav J."/>
            <person name="Master E."/>
            <person name="Magnuson J.K."/>
            <person name="James T."/>
            <person name="Yaver D."/>
            <person name="Berka R."/>
            <person name="Labutti K."/>
            <person name="Lipzen A."/>
            <person name="Aerts A."/>
            <person name="Barry K."/>
            <person name="Henrissat B."/>
            <person name="Blanchette R."/>
            <person name="Grigoriev I."/>
            <person name="Cullen D."/>
        </authorList>
    </citation>
    <scope>NUCLEOTIDE SEQUENCE [LARGE SCALE GENOMIC DNA]</scope>
    <source>
        <strain evidence="2 3">MAD-698-R-SB12</strain>
    </source>
</reference>
<dbReference type="Proteomes" id="UP000194127">
    <property type="component" value="Unassembled WGS sequence"/>
</dbReference>
<sequence>MARREGENERNSSVAGDCGGCCYQSVSEGLDHSSLPPLLRLALASSKICQLKSQREHPQIPLHSRTVLPAALFRSSLCTRRRSRSTAHDHPLYPPYRAANSFDPDVQTPPSSTIDPHHFTQFHPNDPHPTFNPMAPSHSDPSLPSTSAAHVHSAMTAMFQTELEHTHAVVPMQMSLPPMQHHGTNMSSMDVVPATSVDSAATQGLLSDYAAQNGSFGVDFTVNGLEGLDGSHQLVSSPSATTASTNASHASSPAVNGMASSYSVGSSSLASALDGMGAARSRSDSSASPPTLLSSSSDLGFSSSSSGPPTSAHENSFPYGISPDSQQQTKELSPEQSGSAHLLVLGSMLQNIARQANSGSQACNMGSTTDAQQIVDVLKKNVLLVADLVAALQIADGLGPSSSSQSSPLSHSGIGPDTNAMTNVSTASAMDVGPQHISSLSSYSSSSASLDPNAMLDSSDMSRKRCASSVAGDRALKTLKLEPQDDPPPTMMQTSSGLSLSSSLPSSSGFPFTLQMPTMQPSVQSMGDISSIPPLMASGSNSRPPSSAGMPPPHQLGLVSEAQQASLSLQSSMHYPAMDHTQQPVHPAPDFASSAPTAVPPTSLPSTSFNPTLPWADVPVTRHHHQHSLSTGSVLTGIPESGGPSSIHYTAHPTFNSPTRATHLQQGSVPGAVASTSVHPSSLHSVRSSRSSSFAHPSGEIHPLANAYDLMRPSTSGLPSRVSSPDYDEMDIGRESDDESGEPSPGHYRLSPAGNAGDSSETRANGASNQSGQRRMSRGSPSAEGGSASGHGNEVPQEYRAEVERIFFEFLNNTCSNLDATDTKGEPIHQTLMAKKMQRLDESPDYRPFKFRIQAFTNAFLEETLTLSKLLTIDV</sequence>
<accession>A0A1X6N9N1</accession>
<feature type="compositionally biased region" description="Low complexity" evidence="1">
    <location>
        <begin position="494"/>
        <end position="504"/>
    </location>
</feature>
<feature type="compositionally biased region" description="Polar residues" evidence="1">
    <location>
        <begin position="757"/>
        <end position="774"/>
    </location>
</feature>
<name>A0A1X6N9N1_9APHY</name>
<feature type="region of interest" description="Disordered" evidence="1">
    <location>
        <begin position="710"/>
        <end position="795"/>
    </location>
</feature>
<feature type="compositionally biased region" description="Acidic residues" evidence="1">
    <location>
        <begin position="726"/>
        <end position="741"/>
    </location>
</feature>
<feature type="compositionally biased region" description="Polar residues" evidence="1">
    <location>
        <begin position="643"/>
        <end position="668"/>
    </location>
</feature>
<proteinExistence type="predicted"/>
<feature type="region of interest" description="Disordered" evidence="1">
    <location>
        <begin position="436"/>
        <end position="504"/>
    </location>
</feature>
<dbReference type="GeneID" id="36329389"/>
<feature type="compositionally biased region" description="Low complexity" evidence="1">
    <location>
        <begin position="677"/>
        <end position="698"/>
    </location>
</feature>
<feature type="compositionally biased region" description="Low complexity" evidence="1">
    <location>
        <begin position="438"/>
        <end position="450"/>
    </location>
</feature>
<feature type="compositionally biased region" description="Basic and acidic residues" evidence="1">
    <location>
        <begin position="474"/>
        <end position="483"/>
    </location>
</feature>
<dbReference type="STRING" id="670580.A0A1X6N9N1"/>
<feature type="compositionally biased region" description="Polar residues" evidence="1">
    <location>
        <begin position="713"/>
        <end position="723"/>
    </location>
</feature>
<feature type="compositionally biased region" description="Low complexity" evidence="1">
    <location>
        <begin position="398"/>
        <end position="415"/>
    </location>
</feature>
<feature type="compositionally biased region" description="Low complexity" evidence="1">
    <location>
        <begin position="778"/>
        <end position="792"/>
    </location>
</feature>
<evidence type="ECO:0000313" key="2">
    <source>
        <dbReference type="EMBL" id="OSX65146.1"/>
    </source>
</evidence>
<evidence type="ECO:0000313" key="3">
    <source>
        <dbReference type="Proteomes" id="UP000194127"/>
    </source>
</evidence>
<gene>
    <name evidence="2" type="ORF">POSPLADRAFT_1134155</name>
</gene>
<feature type="compositionally biased region" description="Low complexity" evidence="1">
    <location>
        <begin position="279"/>
        <end position="311"/>
    </location>
</feature>
<organism evidence="2 3">
    <name type="scientific">Postia placenta MAD-698-R-SB12</name>
    <dbReference type="NCBI Taxonomy" id="670580"/>
    <lineage>
        <taxon>Eukaryota</taxon>
        <taxon>Fungi</taxon>
        <taxon>Dikarya</taxon>
        <taxon>Basidiomycota</taxon>
        <taxon>Agaricomycotina</taxon>
        <taxon>Agaricomycetes</taxon>
        <taxon>Polyporales</taxon>
        <taxon>Adustoporiaceae</taxon>
        <taxon>Rhodonia</taxon>
    </lineage>
</organism>
<feature type="region of interest" description="Disordered" evidence="1">
    <location>
        <begin position="279"/>
        <end position="338"/>
    </location>
</feature>
<dbReference type="AlphaFoldDB" id="A0A1X6N9N1"/>
<feature type="region of interest" description="Disordered" evidence="1">
    <location>
        <begin position="236"/>
        <end position="259"/>
    </location>
</feature>
<dbReference type="RefSeq" id="XP_024341940.1">
    <property type="nucleotide sequence ID" value="XM_024484440.1"/>
</dbReference>
<evidence type="ECO:0000256" key="1">
    <source>
        <dbReference type="SAM" id="MobiDB-lite"/>
    </source>
</evidence>
<dbReference type="OrthoDB" id="5593376at2759"/>
<feature type="region of interest" description="Disordered" evidence="1">
    <location>
        <begin position="398"/>
        <end position="422"/>
    </location>
</feature>
<protein>
    <submittedName>
        <fullName evidence="2">Uncharacterized protein</fullName>
    </submittedName>
</protein>
<feature type="compositionally biased region" description="Polar residues" evidence="1">
    <location>
        <begin position="323"/>
        <end position="338"/>
    </location>
</feature>